<proteinExistence type="predicted"/>
<protein>
    <submittedName>
        <fullName evidence="1">Uncharacterized protein</fullName>
    </submittedName>
</protein>
<dbReference type="Gramene" id="MELO3C035776.2.1">
    <property type="protein sequence ID" value="MELO3C035776.2.1"/>
    <property type="gene ID" value="MELO3C035776.2"/>
</dbReference>
<dbReference type="AlphaFoldDB" id="A0A9I9EMC0"/>
<dbReference type="EnsemblPlants" id="MELO3C035776.2.1">
    <property type="protein sequence ID" value="MELO3C035776.2.1"/>
    <property type="gene ID" value="MELO3C035776.2"/>
</dbReference>
<accession>A0A9I9EMC0</accession>
<name>A0A9I9EMC0_CUCME</name>
<evidence type="ECO:0000313" key="1">
    <source>
        <dbReference type="EnsemblPlants" id="MELO3C035776.2.1"/>
    </source>
</evidence>
<organism evidence="1">
    <name type="scientific">Cucumis melo</name>
    <name type="common">Muskmelon</name>
    <dbReference type="NCBI Taxonomy" id="3656"/>
    <lineage>
        <taxon>Eukaryota</taxon>
        <taxon>Viridiplantae</taxon>
        <taxon>Streptophyta</taxon>
        <taxon>Embryophyta</taxon>
        <taxon>Tracheophyta</taxon>
        <taxon>Spermatophyta</taxon>
        <taxon>Magnoliopsida</taxon>
        <taxon>eudicotyledons</taxon>
        <taxon>Gunneridae</taxon>
        <taxon>Pentapetalae</taxon>
        <taxon>rosids</taxon>
        <taxon>fabids</taxon>
        <taxon>Cucurbitales</taxon>
        <taxon>Cucurbitaceae</taxon>
        <taxon>Benincaseae</taxon>
        <taxon>Cucumis</taxon>
    </lineage>
</organism>
<reference evidence="1" key="1">
    <citation type="submission" date="2023-03" db="UniProtKB">
        <authorList>
            <consortium name="EnsemblPlants"/>
        </authorList>
    </citation>
    <scope>IDENTIFICATION</scope>
</reference>
<sequence>MSKRLFTRRPPKAPPALCMAVDGRKGSSRLLKTLMTRSGKLTVDENALLWNTQGRDGAIGDIPREEEIRIFTPNGWHCCN</sequence>